<dbReference type="SUPFAM" id="SSF50494">
    <property type="entry name" value="Trypsin-like serine proteases"/>
    <property type="match status" value="1"/>
</dbReference>
<dbReference type="EMBL" id="CP036433">
    <property type="protein sequence ID" value="QDU94550.1"/>
    <property type="molecule type" value="Genomic_DNA"/>
</dbReference>
<keyword evidence="1" id="KW-0732">Signal</keyword>
<accession>A0A518DRT6</accession>
<name>A0A518DRT6_9BACT</name>
<organism evidence="2 3">
    <name type="scientific">Lignipirellula cremea</name>
    <dbReference type="NCBI Taxonomy" id="2528010"/>
    <lineage>
        <taxon>Bacteria</taxon>
        <taxon>Pseudomonadati</taxon>
        <taxon>Planctomycetota</taxon>
        <taxon>Planctomycetia</taxon>
        <taxon>Pirellulales</taxon>
        <taxon>Pirellulaceae</taxon>
        <taxon>Lignipirellula</taxon>
    </lineage>
</organism>
<gene>
    <name evidence="2" type="ORF">Pla8534_23410</name>
</gene>
<sequence precursor="true">MNRIWITIIFAAFTPFMALAADEPQVEDLNTQLMRATVKISHEKSTGTGFVLLKGERYLLVTAAHVFDKTPGDETTVIFRSKQSEGDYTKEPTKLAIRKDGKPLWTRHPTEDVAVIWIAPPKNADLPQILTELVASDDQLRKQKIHPGDRLACLGYPHQEEGSKAGFPLLRDGPIASFPLLPTAKTKTFFMSMNIFEGDSGGPVYLVRPGINNSSDDVRLILGLVTGQRFLDEEAKMVYGTTKLRHRLGLAVVVHASFIKESVDLLK</sequence>
<feature type="signal peptide" evidence="1">
    <location>
        <begin position="1"/>
        <end position="20"/>
    </location>
</feature>
<protein>
    <submittedName>
        <fullName evidence="2">Trypsin</fullName>
    </submittedName>
</protein>
<dbReference type="RefSeq" id="WP_145053050.1">
    <property type="nucleotide sequence ID" value="NZ_CP036433.1"/>
</dbReference>
<proteinExistence type="predicted"/>
<dbReference type="Pfam" id="PF13365">
    <property type="entry name" value="Trypsin_2"/>
    <property type="match status" value="1"/>
</dbReference>
<dbReference type="Gene3D" id="2.40.10.120">
    <property type="match status" value="1"/>
</dbReference>
<feature type="chain" id="PRO_5022059932" evidence="1">
    <location>
        <begin position="21"/>
        <end position="267"/>
    </location>
</feature>
<dbReference type="AlphaFoldDB" id="A0A518DRT6"/>
<evidence type="ECO:0000256" key="1">
    <source>
        <dbReference type="SAM" id="SignalP"/>
    </source>
</evidence>
<reference evidence="2 3" key="1">
    <citation type="submission" date="2019-02" db="EMBL/GenBank/DDBJ databases">
        <title>Deep-cultivation of Planctomycetes and their phenomic and genomic characterization uncovers novel biology.</title>
        <authorList>
            <person name="Wiegand S."/>
            <person name="Jogler M."/>
            <person name="Boedeker C."/>
            <person name="Pinto D."/>
            <person name="Vollmers J."/>
            <person name="Rivas-Marin E."/>
            <person name="Kohn T."/>
            <person name="Peeters S.H."/>
            <person name="Heuer A."/>
            <person name="Rast P."/>
            <person name="Oberbeckmann S."/>
            <person name="Bunk B."/>
            <person name="Jeske O."/>
            <person name="Meyerdierks A."/>
            <person name="Storesund J.E."/>
            <person name="Kallscheuer N."/>
            <person name="Luecker S."/>
            <person name="Lage O.M."/>
            <person name="Pohl T."/>
            <person name="Merkel B.J."/>
            <person name="Hornburger P."/>
            <person name="Mueller R.-W."/>
            <person name="Bruemmer F."/>
            <person name="Labrenz M."/>
            <person name="Spormann A.M."/>
            <person name="Op den Camp H."/>
            <person name="Overmann J."/>
            <person name="Amann R."/>
            <person name="Jetten M.S.M."/>
            <person name="Mascher T."/>
            <person name="Medema M.H."/>
            <person name="Devos D.P."/>
            <person name="Kaster A.-K."/>
            <person name="Ovreas L."/>
            <person name="Rohde M."/>
            <person name="Galperin M.Y."/>
            <person name="Jogler C."/>
        </authorList>
    </citation>
    <scope>NUCLEOTIDE SEQUENCE [LARGE SCALE GENOMIC DNA]</scope>
    <source>
        <strain evidence="2 3">Pla85_3_4</strain>
    </source>
</reference>
<evidence type="ECO:0000313" key="2">
    <source>
        <dbReference type="EMBL" id="QDU94550.1"/>
    </source>
</evidence>
<dbReference type="InterPro" id="IPR009003">
    <property type="entry name" value="Peptidase_S1_PA"/>
</dbReference>
<keyword evidence="3" id="KW-1185">Reference proteome</keyword>
<evidence type="ECO:0000313" key="3">
    <source>
        <dbReference type="Proteomes" id="UP000317648"/>
    </source>
</evidence>
<dbReference type="KEGG" id="lcre:Pla8534_23410"/>
<dbReference type="OrthoDB" id="212300at2"/>
<dbReference type="Proteomes" id="UP000317648">
    <property type="component" value="Chromosome"/>
</dbReference>